<keyword evidence="12" id="KW-1185">Reference proteome</keyword>
<accession>A0A061B2N0</accession>
<name>A0A061B2N0_CYBFA</name>
<evidence type="ECO:0000256" key="7">
    <source>
        <dbReference type="ARBA" id="ARBA00023128"/>
    </source>
</evidence>
<dbReference type="Pfam" id="PF08511">
    <property type="entry name" value="COQ9"/>
    <property type="match status" value="1"/>
</dbReference>
<reference evidence="10" key="1">
    <citation type="journal article" date="2014" name="Genome Announc.">
        <title>Genome sequence of the yeast Cyberlindnera fabianii (Hansenula fabianii).</title>
        <authorList>
            <person name="Freel K.C."/>
            <person name="Sarilar V."/>
            <person name="Neuveglise C."/>
            <person name="Devillers H."/>
            <person name="Friedrich A."/>
            <person name="Schacherer J."/>
        </authorList>
    </citation>
    <scope>NUCLEOTIDE SEQUENCE</scope>
    <source>
        <strain evidence="10">YJS4271</strain>
    </source>
</reference>
<evidence type="ECO:0000256" key="3">
    <source>
        <dbReference type="ARBA" id="ARBA00010766"/>
    </source>
</evidence>
<evidence type="ECO:0000256" key="2">
    <source>
        <dbReference type="ARBA" id="ARBA00004749"/>
    </source>
</evidence>
<dbReference type="PANTHER" id="PTHR21427:SF19">
    <property type="entry name" value="UBIQUINONE BIOSYNTHESIS PROTEIN COQ9, MITOCHONDRIAL"/>
    <property type="match status" value="1"/>
</dbReference>
<evidence type="ECO:0000256" key="8">
    <source>
        <dbReference type="RuleBase" id="RU366063"/>
    </source>
</evidence>
<evidence type="ECO:0000313" key="10">
    <source>
        <dbReference type="EMBL" id="CDR41915.1"/>
    </source>
</evidence>
<dbReference type="InterPro" id="IPR013718">
    <property type="entry name" value="COQ9_C"/>
</dbReference>
<keyword evidence="5" id="KW-0809">Transit peptide</keyword>
<dbReference type="OrthoDB" id="619536at2759"/>
<dbReference type="OMA" id="CAGFGWN"/>
<comment type="similarity">
    <text evidence="3 8">Belongs to the COQ9 family.</text>
</comment>
<dbReference type="Proteomes" id="UP000189513">
    <property type="component" value="Unassembled WGS sequence"/>
</dbReference>
<evidence type="ECO:0000256" key="5">
    <source>
        <dbReference type="ARBA" id="ARBA00022946"/>
    </source>
</evidence>
<dbReference type="InterPro" id="IPR012762">
    <property type="entry name" value="Ubiq_biosynth_COQ9"/>
</dbReference>
<comment type="function">
    <text evidence="8">Membrane-associated protein that warps the membrane surface to access and bind aromatic isoprenes with high specificity, including ubiquinone (CoQ) isoprene intermediates and presents them directly to Coq7, therefore facilitating the Coq7-mediated hydroxylase step. Participates in the biosynthesis of coenzyme Q, also named ubiquinone, an essential lipid-soluble electron transporter for aerobic cellular respiration.</text>
</comment>
<comment type="subcellular location">
    <subcellularLocation>
        <location evidence="1 8">Mitochondrion</location>
    </subcellularLocation>
</comment>
<dbReference type="GO" id="GO:0008289">
    <property type="term" value="F:lipid binding"/>
    <property type="evidence" value="ECO:0007669"/>
    <property type="project" value="UniProtKB-UniRule"/>
</dbReference>
<dbReference type="Gene3D" id="1.10.357.10">
    <property type="entry name" value="Tetracycline Repressor, domain 2"/>
    <property type="match status" value="1"/>
</dbReference>
<protein>
    <recommendedName>
        <fullName evidence="8">Ubiquinone biosynthesis protein</fullName>
    </recommendedName>
</protein>
<organism evidence="10">
    <name type="scientific">Cyberlindnera fabianii</name>
    <name type="common">Yeast</name>
    <name type="synonym">Hansenula fabianii</name>
    <dbReference type="NCBI Taxonomy" id="36022"/>
    <lineage>
        <taxon>Eukaryota</taxon>
        <taxon>Fungi</taxon>
        <taxon>Dikarya</taxon>
        <taxon>Ascomycota</taxon>
        <taxon>Saccharomycotina</taxon>
        <taxon>Saccharomycetes</taxon>
        <taxon>Phaffomycetales</taxon>
        <taxon>Phaffomycetaceae</taxon>
        <taxon>Cyberlindnera</taxon>
    </lineage>
</organism>
<gene>
    <name evidence="11" type="ORF">BON22_4873</name>
    <name evidence="10" type="ORF">CYFA0S_08e01508g</name>
</gene>
<dbReference type="GO" id="GO:0006744">
    <property type="term" value="P:ubiquinone biosynthetic process"/>
    <property type="evidence" value="ECO:0007669"/>
    <property type="project" value="UniProtKB-UniRule"/>
</dbReference>
<dbReference type="GO" id="GO:0005743">
    <property type="term" value="C:mitochondrial inner membrane"/>
    <property type="evidence" value="ECO:0007669"/>
    <property type="project" value="TreeGrafter"/>
</dbReference>
<evidence type="ECO:0000256" key="4">
    <source>
        <dbReference type="ARBA" id="ARBA00022688"/>
    </source>
</evidence>
<dbReference type="STRING" id="36022.A0A061B2N0"/>
<feature type="domain" description="COQ9 C-terminal" evidence="9">
    <location>
        <begin position="162"/>
        <end position="230"/>
    </location>
</feature>
<evidence type="ECO:0000256" key="1">
    <source>
        <dbReference type="ARBA" id="ARBA00004173"/>
    </source>
</evidence>
<evidence type="ECO:0000259" key="9">
    <source>
        <dbReference type="Pfam" id="PF08511"/>
    </source>
</evidence>
<dbReference type="EMBL" id="LK052893">
    <property type="protein sequence ID" value="CDR41915.1"/>
    <property type="molecule type" value="Genomic_DNA"/>
</dbReference>
<proteinExistence type="inferred from homology"/>
<evidence type="ECO:0000313" key="12">
    <source>
        <dbReference type="Proteomes" id="UP000189513"/>
    </source>
</evidence>
<keyword evidence="11" id="KW-0830">Ubiquinone</keyword>
<dbReference type="AlphaFoldDB" id="A0A061B2N0"/>
<keyword evidence="4 8" id="KW-0831">Ubiquinone biosynthesis</keyword>
<evidence type="ECO:0000313" key="11">
    <source>
        <dbReference type="EMBL" id="ONH65210.1"/>
    </source>
</evidence>
<reference evidence="12" key="2">
    <citation type="journal article" date="2017" name="Genome Announc.">
        <title>Genome sequences of Cyberlindnera fabianii 65, Pichia kudriavzevii 129, and Saccharomyces cerevisiae 131 isolated from fermented masau fruits in Zimbabwe.</title>
        <authorList>
            <person name="van Rijswijck I.M.H."/>
            <person name="Derks M.F.L."/>
            <person name="Abee T."/>
            <person name="de Ridder D."/>
            <person name="Smid E.J."/>
        </authorList>
    </citation>
    <scope>NUCLEOTIDE SEQUENCE [LARGE SCALE GENOMIC DNA]</scope>
    <source>
        <strain evidence="12">65</strain>
    </source>
</reference>
<dbReference type="NCBIfam" id="TIGR02396">
    <property type="entry name" value="diverge_rpsU"/>
    <property type="match status" value="1"/>
</dbReference>
<dbReference type="UniPathway" id="UPA00232"/>
<dbReference type="EMBL" id="MPUK01000012">
    <property type="protein sequence ID" value="ONH65210.1"/>
    <property type="molecule type" value="Genomic_DNA"/>
</dbReference>
<keyword evidence="7 8" id="KW-0496">Mitochondrion</keyword>
<keyword evidence="6 8" id="KW-0446">Lipid-binding</keyword>
<dbReference type="PANTHER" id="PTHR21427">
    <property type="entry name" value="UBIQUINONE BIOSYNTHESIS PROTEIN COQ9, MITOCHONDRIAL"/>
    <property type="match status" value="1"/>
</dbReference>
<evidence type="ECO:0000256" key="6">
    <source>
        <dbReference type="ARBA" id="ARBA00023121"/>
    </source>
</evidence>
<reference evidence="11" key="3">
    <citation type="submission" date="2017-01" db="EMBL/GenBank/DDBJ databases">
        <authorList>
            <person name="Mah S.A."/>
            <person name="Swanson W.J."/>
            <person name="Moy G.W."/>
            <person name="Vacquier V.D."/>
        </authorList>
    </citation>
    <scope>NUCLEOTIDE SEQUENCE [LARGE SCALE GENOMIC DNA]</scope>
    <source>
        <strain evidence="11">65</strain>
    </source>
</reference>
<comment type="pathway">
    <text evidence="2 8">Cofactor biosynthesis; ubiquinone biosynthesis.</text>
</comment>
<sequence>MFKSIATGSLVRPVSALWAGRSALAGSLLQQSKAMYHSYEHEDDPFFNKDSPKHKILEKAMDYVPEHGFQHKAILESSRTFGYSDAIQSLFHNGTFDLIKFYLIRERLRLKDYITTEEFTSLPSEKEKLKFLVKKRLMANAPYAQHITQLQTYLVLPPNIGEASQELHNLSDDIRFYSGDKANDFAWYSKRLSLSSSYVALELFMAQDKSPNFVKTMELADKRLSGVEDLGQVYNDVEEFLFYTVNSGINLLKSQASRG</sequence>
<dbReference type="VEuPathDB" id="FungiDB:BON22_4873"/>